<keyword evidence="12" id="KW-0046">Antibiotic resistance</keyword>
<keyword evidence="8" id="KW-0732">Signal</keyword>
<evidence type="ECO:0000313" key="14">
    <source>
        <dbReference type="EMBL" id="TPD67209.1"/>
    </source>
</evidence>
<keyword evidence="9" id="KW-0574">Periplasm</keyword>
<dbReference type="EMBL" id="VFJE01000055">
    <property type="protein sequence ID" value="TPD67209.1"/>
    <property type="molecule type" value="Genomic_DNA"/>
</dbReference>
<evidence type="ECO:0000256" key="12">
    <source>
        <dbReference type="ARBA" id="ARBA00023251"/>
    </source>
</evidence>
<keyword evidence="7" id="KW-0479">Metal-binding</keyword>
<evidence type="ECO:0000256" key="6">
    <source>
        <dbReference type="ARBA" id="ARBA00012865"/>
    </source>
</evidence>
<dbReference type="PANTHER" id="PTHR42951">
    <property type="entry name" value="METALLO-BETA-LACTAMASE DOMAIN-CONTAINING"/>
    <property type="match status" value="1"/>
</dbReference>
<comment type="cofactor">
    <cofactor evidence="2">
        <name>Zn(2+)</name>
        <dbReference type="ChEBI" id="CHEBI:29105"/>
    </cofactor>
</comment>
<evidence type="ECO:0000256" key="9">
    <source>
        <dbReference type="ARBA" id="ARBA00022764"/>
    </source>
</evidence>
<dbReference type="InterPro" id="IPR001279">
    <property type="entry name" value="Metallo-B-lactamas"/>
</dbReference>
<sequence>MKSNGIAQNKKTFFLPVLFFMLLLSETFFGQAAVSKLKITPLADDFYIYTTYKDLDGTVFPSNSMYVVSDKGVILIDTPWDESEFQPLLDSIYKRHNKPVIFCIATHFHDDRTAGFEYYKKKGIPTYSSKLTYDLCQKNGNVQAEHYFEKDTVFNIGNKKFETYYAGAGHTQDNIVIWFGKQKILYGGCLIKSTENESLGNIADADLNAWEGTMRKLIKKYPKPHYVIPGHFGWESNKAMQHTLNLLTKK</sequence>
<dbReference type="NCBIfam" id="NF033088">
    <property type="entry name" value="bla_subclass_B1"/>
    <property type="match status" value="1"/>
</dbReference>
<dbReference type="Pfam" id="PF00753">
    <property type="entry name" value="Lactamase_B"/>
    <property type="match status" value="1"/>
</dbReference>
<dbReference type="OrthoDB" id="9769598at2"/>
<keyword evidence="10" id="KW-0378">Hydrolase</keyword>
<dbReference type="NCBIfam" id="NF012229">
    <property type="entry name" value="bla_class_B_core"/>
    <property type="match status" value="1"/>
</dbReference>
<accession>A0A501Q2V7</accession>
<evidence type="ECO:0000259" key="13">
    <source>
        <dbReference type="SMART" id="SM00849"/>
    </source>
</evidence>
<evidence type="ECO:0000256" key="8">
    <source>
        <dbReference type="ARBA" id="ARBA00022729"/>
    </source>
</evidence>
<name>A0A501Q2V7_9FLAO</name>
<keyword evidence="11" id="KW-0862">Zinc</keyword>
<dbReference type="SUPFAM" id="SSF56281">
    <property type="entry name" value="Metallo-hydrolase/oxidoreductase"/>
    <property type="match status" value="1"/>
</dbReference>
<evidence type="ECO:0000256" key="4">
    <source>
        <dbReference type="ARBA" id="ARBA00005250"/>
    </source>
</evidence>
<dbReference type="SMART" id="SM00849">
    <property type="entry name" value="Lactamase_B"/>
    <property type="match status" value="1"/>
</dbReference>
<dbReference type="InterPro" id="IPR036866">
    <property type="entry name" value="RibonucZ/Hydroxyglut_hydro"/>
</dbReference>
<gene>
    <name evidence="14" type="primary">bla</name>
    <name evidence="14" type="ORF">FJA49_13085</name>
</gene>
<dbReference type="RefSeq" id="WP_140001367.1">
    <property type="nucleotide sequence ID" value="NZ_VFJE01000055.1"/>
</dbReference>
<proteinExistence type="inferred from homology"/>
<reference evidence="14 15" key="2">
    <citation type="submission" date="2019-06" db="EMBL/GenBank/DDBJ databases">
        <authorList>
            <person name="Seo Y."/>
        </authorList>
    </citation>
    <scope>NUCLEOTIDE SEQUENCE [LARGE SCALE GENOMIC DNA]</scope>
    <source>
        <strain evidence="14 15">MaA-Y11</strain>
    </source>
</reference>
<dbReference type="InterPro" id="IPR058199">
    <property type="entry name" value="BlaB//VIM/IMP-1"/>
</dbReference>
<dbReference type="AlphaFoldDB" id="A0A501Q2V7"/>
<evidence type="ECO:0000256" key="10">
    <source>
        <dbReference type="ARBA" id="ARBA00022801"/>
    </source>
</evidence>
<evidence type="ECO:0000256" key="2">
    <source>
        <dbReference type="ARBA" id="ARBA00001947"/>
    </source>
</evidence>
<comment type="catalytic activity">
    <reaction evidence="1">
        <text>a beta-lactam + H2O = a substituted beta-amino acid</text>
        <dbReference type="Rhea" id="RHEA:20401"/>
        <dbReference type="ChEBI" id="CHEBI:15377"/>
        <dbReference type="ChEBI" id="CHEBI:35627"/>
        <dbReference type="ChEBI" id="CHEBI:140347"/>
        <dbReference type="EC" id="3.5.2.6"/>
    </reaction>
</comment>
<evidence type="ECO:0000256" key="3">
    <source>
        <dbReference type="ARBA" id="ARBA00004418"/>
    </source>
</evidence>
<comment type="subunit">
    <text evidence="5">Monomer.</text>
</comment>
<comment type="subcellular location">
    <subcellularLocation>
        <location evidence="3">Periplasm</location>
    </subcellularLocation>
</comment>
<evidence type="ECO:0000256" key="11">
    <source>
        <dbReference type="ARBA" id="ARBA00022833"/>
    </source>
</evidence>
<organism evidence="14 15">
    <name type="scientific">Flavobacterium microcysteis</name>
    <dbReference type="NCBI Taxonomy" id="2596891"/>
    <lineage>
        <taxon>Bacteria</taxon>
        <taxon>Pseudomonadati</taxon>
        <taxon>Bacteroidota</taxon>
        <taxon>Flavobacteriia</taxon>
        <taxon>Flavobacteriales</taxon>
        <taxon>Flavobacteriaceae</taxon>
        <taxon>Flavobacterium</taxon>
    </lineage>
</organism>
<dbReference type="InterPro" id="IPR050855">
    <property type="entry name" value="NDM-1-like"/>
</dbReference>
<dbReference type="EC" id="3.5.2.6" evidence="6"/>
<dbReference type="PANTHER" id="PTHR42951:SF4">
    <property type="entry name" value="ACYL-COENZYME A THIOESTERASE MBLAC2"/>
    <property type="match status" value="1"/>
</dbReference>
<evidence type="ECO:0000256" key="5">
    <source>
        <dbReference type="ARBA" id="ARBA00011245"/>
    </source>
</evidence>
<feature type="domain" description="Metallo-beta-lactamase" evidence="13">
    <location>
        <begin position="61"/>
        <end position="231"/>
    </location>
</feature>
<comment type="similarity">
    <text evidence="4">Belongs to the metallo-beta-lactamase superfamily. Class-B beta-lactamase family.</text>
</comment>
<keyword evidence="15" id="KW-1185">Reference proteome</keyword>
<dbReference type="GO" id="GO:0017001">
    <property type="term" value="P:antibiotic catabolic process"/>
    <property type="evidence" value="ECO:0007669"/>
    <property type="project" value="UniProtKB-ARBA"/>
</dbReference>
<protein>
    <recommendedName>
        <fullName evidence="6">beta-lactamase</fullName>
        <ecNumber evidence="6">3.5.2.6</ecNumber>
    </recommendedName>
</protein>
<dbReference type="NCBIfam" id="NF012146">
    <property type="entry name" value="blaB-IND-MUS"/>
    <property type="match status" value="1"/>
</dbReference>
<evidence type="ECO:0000256" key="7">
    <source>
        <dbReference type="ARBA" id="ARBA00022723"/>
    </source>
</evidence>
<dbReference type="Proteomes" id="UP000319175">
    <property type="component" value="Unassembled WGS sequence"/>
</dbReference>
<dbReference type="Gene3D" id="3.60.15.10">
    <property type="entry name" value="Ribonuclease Z/Hydroxyacylglutathione hydrolase-like"/>
    <property type="match status" value="1"/>
</dbReference>
<reference evidence="14 15" key="1">
    <citation type="submission" date="2019-06" db="EMBL/GenBank/DDBJ databases">
        <title>Flavobacterium sp. MaA-Y11 from geoumgang.</title>
        <authorList>
            <person name="Jeong S."/>
        </authorList>
    </citation>
    <scope>NUCLEOTIDE SEQUENCE [LARGE SCALE GENOMIC DNA]</scope>
    <source>
        <strain evidence="14 15">MaA-Y11</strain>
    </source>
</reference>
<evidence type="ECO:0000313" key="15">
    <source>
        <dbReference type="Proteomes" id="UP000319175"/>
    </source>
</evidence>
<evidence type="ECO:0000256" key="1">
    <source>
        <dbReference type="ARBA" id="ARBA00001526"/>
    </source>
</evidence>
<comment type="caution">
    <text evidence="14">The sequence shown here is derived from an EMBL/GenBank/DDBJ whole genome shotgun (WGS) entry which is preliminary data.</text>
</comment>